<dbReference type="PANTHER" id="PTHR48047">
    <property type="entry name" value="GLYCOSYLTRANSFERASE"/>
    <property type="match status" value="1"/>
</dbReference>
<dbReference type="SUPFAM" id="SSF53756">
    <property type="entry name" value="UDP-Glycosyltransferase/glycogen phosphorylase"/>
    <property type="match status" value="1"/>
</dbReference>
<accession>A0A834Z4F9</accession>
<evidence type="ECO:0000313" key="4">
    <source>
        <dbReference type="Proteomes" id="UP000655225"/>
    </source>
</evidence>
<comment type="caution">
    <text evidence="3">The sequence shown here is derived from an EMBL/GenBank/DDBJ whole genome shotgun (WGS) entry which is preliminary data.</text>
</comment>
<evidence type="ECO:0008006" key="5">
    <source>
        <dbReference type="Google" id="ProtNLM"/>
    </source>
</evidence>
<organism evidence="3 4">
    <name type="scientific">Tetracentron sinense</name>
    <name type="common">Spur-leaf</name>
    <dbReference type="NCBI Taxonomy" id="13715"/>
    <lineage>
        <taxon>Eukaryota</taxon>
        <taxon>Viridiplantae</taxon>
        <taxon>Streptophyta</taxon>
        <taxon>Embryophyta</taxon>
        <taxon>Tracheophyta</taxon>
        <taxon>Spermatophyta</taxon>
        <taxon>Magnoliopsida</taxon>
        <taxon>Trochodendrales</taxon>
        <taxon>Trochodendraceae</taxon>
        <taxon>Tetracentron</taxon>
    </lineage>
</organism>
<protein>
    <recommendedName>
        <fullName evidence="5">Glycosyltransferase</fullName>
    </recommendedName>
</protein>
<sequence>MSSTDSAHILVFPYPAQGHMLALLDLTHQLAIRGLTITVVVTPKNLPILNPLLSQHPSIQTLVLPLPPHPSIPPGVENVKDLGNQGNFAIMSALGALYHPIAHWFNSHPSPPVAILSDFFLGWTHHLALHLAVPRIVFYSSGAFLVSVLNYIWHNLRTVRTLSSVAAFPDLPNSPSFPSDHLPSVFRRYRESEPDSEFMKNGMIANISSWGCVFNTLDDLEGNYLDHFRKEMGHSRVWAVGPLCGLDSGAGPAERGGPSAVLASDVMTWLDGCPDESVVYVCFGSQVLLTGPQMEALAAGLERSGTRFIWVVKVADGYGVVPDGFEDRVGGRGMVIRGWAAQVPILSHGAVGGFLSHCGWNSVLEGIVAGVMLLAWPMEADQFVNARLMVEEMGAAVRVCEGRDTVPDSAELARTIADSMGGTRPEKVQAKVIHEKALASVREGGSSLRDLDGLVKELHGLHGRRVTGG</sequence>
<dbReference type="OMA" id="NPPIALI"/>
<dbReference type="InterPro" id="IPR002213">
    <property type="entry name" value="UDP_glucos_trans"/>
</dbReference>
<name>A0A834Z4F9_TETSI</name>
<dbReference type="OrthoDB" id="5835829at2759"/>
<reference evidence="3 4" key="1">
    <citation type="submission" date="2020-04" db="EMBL/GenBank/DDBJ databases">
        <title>Plant Genome Project.</title>
        <authorList>
            <person name="Zhang R.-G."/>
        </authorList>
    </citation>
    <scope>NUCLEOTIDE SEQUENCE [LARGE SCALE GENOMIC DNA]</scope>
    <source>
        <strain evidence="3">YNK0</strain>
        <tissue evidence="3">Leaf</tissue>
    </source>
</reference>
<proteinExistence type="inferred from homology"/>
<dbReference type="Proteomes" id="UP000655225">
    <property type="component" value="Unassembled WGS sequence"/>
</dbReference>
<dbReference type="FunFam" id="3.40.50.2000:FF:000064">
    <property type="entry name" value="Glycosyltransferase"/>
    <property type="match status" value="1"/>
</dbReference>
<evidence type="ECO:0000313" key="3">
    <source>
        <dbReference type="EMBL" id="KAF8399225.1"/>
    </source>
</evidence>
<keyword evidence="2" id="KW-0808">Transferase</keyword>
<evidence type="ECO:0000256" key="2">
    <source>
        <dbReference type="ARBA" id="ARBA00022679"/>
    </source>
</evidence>
<dbReference type="CDD" id="cd03784">
    <property type="entry name" value="GT1_Gtf-like"/>
    <property type="match status" value="1"/>
</dbReference>
<dbReference type="Gene3D" id="3.40.50.2000">
    <property type="entry name" value="Glycogen Phosphorylase B"/>
    <property type="match status" value="2"/>
</dbReference>
<dbReference type="FunFam" id="3.40.50.2000:FF:000143">
    <property type="entry name" value="UDP-glycosyltransferase 89B1"/>
    <property type="match status" value="1"/>
</dbReference>
<keyword evidence="4" id="KW-1185">Reference proteome</keyword>
<dbReference type="AlphaFoldDB" id="A0A834Z4F9"/>
<evidence type="ECO:0000256" key="1">
    <source>
        <dbReference type="ARBA" id="ARBA00009995"/>
    </source>
</evidence>
<dbReference type="GO" id="GO:0035251">
    <property type="term" value="F:UDP-glucosyltransferase activity"/>
    <property type="evidence" value="ECO:0007669"/>
    <property type="project" value="TreeGrafter"/>
</dbReference>
<dbReference type="Pfam" id="PF00201">
    <property type="entry name" value="UDPGT"/>
    <property type="match status" value="1"/>
</dbReference>
<gene>
    <name evidence="3" type="ORF">HHK36_015090</name>
</gene>
<dbReference type="PANTHER" id="PTHR48047:SF28">
    <property type="entry name" value="F11M15.8 PROTEIN"/>
    <property type="match status" value="1"/>
</dbReference>
<comment type="similarity">
    <text evidence="1">Belongs to the UDP-glycosyltransferase family.</text>
</comment>
<dbReference type="EMBL" id="JABCRI010000010">
    <property type="protein sequence ID" value="KAF8399225.1"/>
    <property type="molecule type" value="Genomic_DNA"/>
</dbReference>